<evidence type="ECO:0000313" key="1">
    <source>
        <dbReference type="EMBL" id="APZ76326.1"/>
    </source>
</evidence>
<accession>A0A1P8VIZ9</accession>
<proteinExistence type="predicted"/>
<sequence>MLLILFILPAVTANLYTEISKYVYNIHSKGVTFTNVNVCTYSKNNFDNSDECVCGKYRDSKNIFFGEYGYICMPNNLKYDDKASEEYISELRKEYSQKTLREILEFFGSYYLKFAWDNFISRRDTFQYWTTMMQPQHILLGATLRPKSLKRTIFQNYTLNDKLCTMGLYAKFDNVPTTVGVTLRFKLKYMMFDPNADESTNKSVNCADLSQMFTLEKFRRDIQHSNNLDALYKFHASYQIQEKTVQKDSDTGKIIMEYAKVCCFPKEYAWLNLQLANTKIHFIYPWQHITDIYTVSASKECPVETTV</sequence>
<evidence type="ECO:0000313" key="2">
    <source>
        <dbReference type="Proteomes" id="UP000202182"/>
    </source>
</evidence>
<organism evidence="1">
    <name type="scientific">Murid betaherpesvirus 3</name>
    <dbReference type="NCBI Taxonomy" id="2560603"/>
    <lineage>
        <taxon>Viruses</taxon>
        <taxon>Duplodnaviria</taxon>
        <taxon>Heunggongvirae</taxon>
        <taxon>Peploviricota</taxon>
        <taxon>Herviviricetes</taxon>
        <taxon>Herpesvirales</taxon>
        <taxon>Orthoherpesviridae</taxon>
        <taxon>Betaherpesvirinae</taxon>
        <taxon>Roseolovirus</taxon>
        <taxon>Roseolovirus muridbeta3</taxon>
    </lineage>
</organism>
<gene>
    <name evidence="1" type="primary">ORF111</name>
    <name evidence="1" type="ORF">MRV_0115</name>
</gene>
<reference evidence="1" key="1">
    <citation type="submission" date="2016-12" db="EMBL/GenBank/DDBJ databases">
        <title>A murine herpesvirus closely related to ubiquitous human herpesviruses causes T-cell depletion.</title>
        <authorList>
            <person name="Patel S.J."/>
            <person name="Zhao G."/>
            <person name="Penna V.R."/>
            <person name="Park E."/>
            <person name="Lauron E.J."/>
            <person name="Harvey I.B."/>
            <person name="Beatty W.L."/>
            <person name="Plougastel-Douglas B."/>
            <person name="Poursine-Laurent J."/>
            <person name="Fremont D.H."/>
            <person name="Wang D."/>
            <person name="Yokoyama W.M."/>
        </authorList>
    </citation>
    <scope>NUCLEOTIDE SEQUENCE [LARGE SCALE GENOMIC DNA]</scope>
    <source>
        <strain evidence="1">YOK1</strain>
    </source>
</reference>
<dbReference type="EMBL" id="KY355735">
    <property type="protein sequence ID" value="APZ76326.1"/>
    <property type="molecule type" value="Genomic_DNA"/>
</dbReference>
<dbReference type="Proteomes" id="UP000202182">
    <property type="component" value="Segment"/>
</dbReference>
<keyword evidence="2" id="KW-1185">Reference proteome</keyword>
<protein>
    <submittedName>
        <fullName evidence="1">Uncharacterized protein</fullName>
    </submittedName>
</protein>
<name>A0A1P8VIZ9_9BETA</name>
<dbReference type="KEGG" id="vg:30999452"/>